<evidence type="ECO:0000256" key="4">
    <source>
        <dbReference type="ARBA" id="ARBA00022801"/>
    </source>
</evidence>
<sequence length="369" mass="40472">MATTMTSIAFFLLLLLLSLSAVLADNDNAQIPSDKSQLAPWFRNSIQKYKLRRTTLDPALVEAEDSVKIIKVSKSGGGNFNTVMAAVNSVPAGNTRRVIIWIGGGEYEEKIKIDRDKPFITFYGSPEDMPKLSFDGTAAEFGTVDSATLIVESDYFMAVNIIVINSSPRPDGKRKGAQAVALRVSGDKAAFYNCRLIGFQDTLCDDRGRHFFHGCYVEGTVDYIFGSGKSLYLSTELHTKGDGGFSVITAQARNLESEDNGYSFVHCTLSGTGGNTFLGRAWMSRPKVVFSYTFMSPVVSPLGWSNNIHPERESLVFYGEYKCMGPGADTSKRSKFTKELDDDGATPFITLNYIDASTWLLPPPGLALR</sequence>
<accession>A0ABY9DEZ3</accession>
<evidence type="ECO:0000256" key="2">
    <source>
        <dbReference type="ARBA" id="ARBA00008891"/>
    </source>
</evidence>
<comment type="pathway">
    <text evidence="1 8">Glycan metabolism; pectin degradation; 2-dehydro-3-deoxy-D-gluconate from pectin: step 1/5.</text>
</comment>
<dbReference type="InterPro" id="IPR012334">
    <property type="entry name" value="Pectin_lyas_fold"/>
</dbReference>
<dbReference type="EMBL" id="CP126663">
    <property type="protein sequence ID" value="WKA06334.1"/>
    <property type="molecule type" value="Genomic_DNA"/>
</dbReference>
<dbReference type="Proteomes" id="UP001227230">
    <property type="component" value="Chromosome 16"/>
</dbReference>
<gene>
    <name evidence="10" type="ORF">VitviT2T_024237</name>
</gene>
<evidence type="ECO:0000256" key="7">
    <source>
        <dbReference type="PROSITE-ProRule" id="PRU10040"/>
    </source>
</evidence>
<reference evidence="10 11" key="1">
    <citation type="journal article" date="2023" name="Hortic Res">
        <title>The complete reference genome for grapevine (Vitis vinifera L.) genetics and breeding.</title>
        <authorList>
            <person name="Shi X."/>
            <person name="Cao S."/>
            <person name="Wang X."/>
            <person name="Huang S."/>
            <person name="Wang Y."/>
            <person name="Liu Z."/>
            <person name="Liu W."/>
            <person name="Leng X."/>
            <person name="Peng Y."/>
            <person name="Wang N."/>
            <person name="Wang Y."/>
            <person name="Ma Z."/>
            <person name="Xu X."/>
            <person name="Zhang F."/>
            <person name="Xue H."/>
            <person name="Zhong H."/>
            <person name="Wang Y."/>
            <person name="Zhang K."/>
            <person name="Velt A."/>
            <person name="Avia K."/>
            <person name="Holtgrawe D."/>
            <person name="Grimplet J."/>
            <person name="Matus J.T."/>
            <person name="Ware D."/>
            <person name="Wu X."/>
            <person name="Wang H."/>
            <person name="Liu C."/>
            <person name="Fang Y."/>
            <person name="Rustenholz C."/>
            <person name="Cheng Z."/>
            <person name="Xiao H."/>
            <person name="Zhou Y."/>
        </authorList>
    </citation>
    <scope>NUCLEOTIDE SEQUENCE [LARGE SCALE GENOMIC DNA]</scope>
    <source>
        <strain evidence="11">cv. Pinot noir / PN40024</strain>
        <tissue evidence="10">Leaf</tissue>
    </source>
</reference>
<comment type="similarity">
    <text evidence="2">Belongs to the pectinesterase family.</text>
</comment>
<proteinExistence type="inferred from homology"/>
<dbReference type="SUPFAM" id="SSF51126">
    <property type="entry name" value="Pectin lyase-like"/>
    <property type="match status" value="1"/>
</dbReference>
<comment type="catalytic activity">
    <reaction evidence="6 8">
        <text>[(1-&gt;4)-alpha-D-galacturonosyl methyl ester](n) + n H2O = [(1-&gt;4)-alpha-D-galacturonosyl](n) + n methanol + n H(+)</text>
        <dbReference type="Rhea" id="RHEA:22380"/>
        <dbReference type="Rhea" id="RHEA-COMP:14570"/>
        <dbReference type="Rhea" id="RHEA-COMP:14573"/>
        <dbReference type="ChEBI" id="CHEBI:15377"/>
        <dbReference type="ChEBI" id="CHEBI:15378"/>
        <dbReference type="ChEBI" id="CHEBI:17790"/>
        <dbReference type="ChEBI" id="CHEBI:140522"/>
        <dbReference type="ChEBI" id="CHEBI:140523"/>
        <dbReference type="EC" id="3.1.1.11"/>
    </reaction>
</comment>
<keyword evidence="8" id="KW-0732">Signal</keyword>
<keyword evidence="4 8" id="KW-0378">Hydrolase</keyword>
<organism evidence="10 11">
    <name type="scientific">Vitis vinifera</name>
    <name type="common">Grape</name>
    <dbReference type="NCBI Taxonomy" id="29760"/>
    <lineage>
        <taxon>Eukaryota</taxon>
        <taxon>Viridiplantae</taxon>
        <taxon>Streptophyta</taxon>
        <taxon>Embryophyta</taxon>
        <taxon>Tracheophyta</taxon>
        <taxon>Spermatophyta</taxon>
        <taxon>Magnoliopsida</taxon>
        <taxon>eudicotyledons</taxon>
        <taxon>Gunneridae</taxon>
        <taxon>Pentapetalae</taxon>
        <taxon>rosids</taxon>
        <taxon>Vitales</taxon>
        <taxon>Vitaceae</taxon>
        <taxon>Viteae</taxon>
        <taxon>Vitis</taxon>
    </lineage>
</organism>
<dbReference type="EC" id="3.1.1.11" evidence="3 8"/>
<evidence type="ECO:0000313" key="11">
    <source>
        <dbReference type="Proteomes" id="UP001227230"/>
    </source>
</evidence>
<dbReference type="InterPro" id="IPR033131">
    <property type="entry name" value="Pectinesterase_Asp_AS"/>
</dbReference>
<dbReference type="InterPro" id="IPR011050">
    <property type="entry name" value="Pectin_lyase_fold/virulence"/>
</dbReference>
<dbReference type="Gene3D" id="2.160.20.10">
    <property type="entry name" value="Single-stranded right-handed beta-helix, Pectin lyase-like"/>
    <property type="match status" value="1"/>
</dbReference>
<keyword evidence="11" id="KW-1185">Reference proteome</keyword>
<evidence type="ECO:0000313" key="10">
    <source>
        <dbReference type="EMBL" id="WKA06334.1"/>
    </source>
</evidence>
<feature type="domain" description="Pectinesterase catalytic" evidence="9">
    <location>
        <begin position="71"/>
        <end position="355"/>
    </location>
</feature>
<protein>
    <recommendedName>
        <fullName evidence="3 8">Pectinesterase</fullName>
        <ecNumber evidence="3 8">3.1.1.11</ecNumber>
    </recommendedName>
</protein>
<dbReference type="PROSITE" id="PS00503">
    <property type="entry name" value="PECTINESTERASE_2"/>
    <property type="match status" value="1"/>
</dbReference>
<evidence type="ECO:0000256" key="3">
    <source>
        <dbReference type="ARBA" id="ARBA00013229"/>
    </source>
</evidence>
<keyword evidence="5 8" id="KW-0063">Aspartyl esterase</keyword>
<evidence type="ECO:0000256" key="1">
    <source>
        <dbReference type="ARBA" id="ARBA00005184"/>
    </source>
</evidence>
<feature type="active site" evidence="7">
    <location>
        <position position="222"/>
    </location>
</feature>
<name>A0ABY9DEZ3_VITVI</name>
<evidence type="ECO:0000259" key="9">
    <source>
        <dbReference type="Pfam" id="PF01095"/>
    </source>
</evidence>
<evidence type="ECO:0000256" key="5">
    <source>
        <dbReference type="ARBA" id="ARBA00023085"/>
    </source>
</evidence>
<feature type="signal peptide" evidence="8">
    <location>
        <begin position="1"/>
        <end position="24"/>
    </location>
</feature>
<dbReference type="PANTHER" id="PTHR31321:SF87">
    <property type="entry name" value="PECTINESTERASE 63-RELATED"/>
    <property type="match status" value="1"/>
</dbReference>
<dbReference type="Pfam" id="PF01095">
    <property type="entry name" value="Pectinesterase"/>
    <property type="match status" value="1"/>
</dbReference>
<evidence type="ECO:0000256" key="6">
    <source>
        <dbReference type="ARBA" id="ARBA00047928"/>
    </source>
</evidence>
<dbReference type="InterPro" id="IPR000070">
    <property type="entry name" value="Pectinesterase_cat"/>
</dbReference>
<evidence type="ECO:0000256" key="8">
    <source>
        <dbReference type="RuleBase" id="RU000589"/>
    </source>
</evidence>
<feature type="chain" id="PRO_5044996274" description="Pectinesterase" evidence="8">
    <location>
        <begin position="25"/>
        <end position="369"/>
    </location>
</feature>
<dbReference type="PANTHER" id="PTHR31321">
    <property type="entry name" value="ACYL-COA THIOESTER HYDROLASE YBHC-RELATED"/>
    <property type="match status" value="1"/>
</dbReference>